<dbReference type="PROSITE" id="PS50157">
    <property type="entry name" value="ZINC_FINGER_C2H2_2"/>
    <property type="match status" value="2"/>
</dbReference>
<evidence type="ECO:0000313" key="5">
    <source>
        <dbReference type="Proteomes" id="UP001215280"/>
    </source>
</evidence>
<dbReference type="InterPro" id="IPR036236">
    <property type="entry name" value="Znf_C2H2_sf"/>
</dbReference>
<name>A0AAD7NZV1_9AGAR</name>
<dbReference type="Gene3D" id="3.30.160.60">
    <property type="entry name" value="Classic Zinc Finger"/>
    <property type="match status" value="2"/>
</dbReference>
<feature type="domain" description="C2H2-type" evidence="3">
    <location>
        <begin position="198"/>
        <end position="225"/>
    </location>
</feature>
<feature type="compositionally biased region" description="Low complexity" evidence="2">
    <location>
        <begin position="1"/>
        <end position="18"/>
    </location>
</feature>
<evidence type="ECO:0000256" key="1">
    <source>
        <dbReference type="PROSITE-ProRule" id="PRU00042"/>
    </source>
</evidence>
<feature type="domain" description="C2H2-type" evidence="3">
    <location>
        <begin position="228"/>
        <end position="255"/>
    </location>
</feature>
<dbReference type="PROSITE" id="PS00028">
    <property type="entry name" value="ZINC_FINGER_C2H2_1"/>
    <property type="match status" value="1"/>
</dbReference>
<accession>A0AAD7NZV1</accession>
<organism evidence="4 5">
    <name type="scientific">Mycena maculata</name>
    <dbReference type="NCBI Taxonomy" id="230809"/>
    <lineage>
        <taxon>Eukaryota</taxon>
        <taxon>Fungi</taxon>
        <taxon>Dikarya</taxon>
        <taxon>Basidiomycota</taxon>
        <taxon>Agaricomycotina</taxon>
        <taxon>Agaricomycetes</taxon>
        <taxon>Agaricomycetidae</taxon>
        <taxon>Agaricales</taxon>
        <taxon>Marasmiineae</taxon>
        <taxon>Mycenaceae</taxon>
        <taxon>Mycena</taxon>
    </lineage>
</organism>
<keyword evidence="1" id="KW-0479">Metal-binding</keyword>
<keyword evidence="1" id="KW-0863">Zinc-finger</keyword>
<dbReference type="Pfam" id="PF00096">
    <property type="entry name" value="zf-C2H2"/>
    <property type="match status" value="2"/>
</dbReference>
<dbReference type="EMBL" id="JARJLG010000003">
    <property type="protein sequence ID" value="KAJ7782342.1"/>
    <property type="molecule type" value="Genomic_DNA"/>
</dbReference>
<proteinExistence type="predicted"/>
<reference evidence="4" key="1">
    <citation type="submission" date="2023-03" db="EMBL/GenBank/DDBJ databases">
        <title>Massive genome expansion in bonnet fungi (Mycena s.s.) driven by repeated elements and novel gene families across ecological guilds.</title>
        <authorList>
            <consortium name="Lawrence Berkeley National Laboratory"/>
            <person name="Harder C.B."/>
            <person name="Miyauchi S."/>
            <person name="Viragh M."/>
            <person name="Kuo A."/>
            <person name="Thoen E."/>
            <person name="Andreopoulos B."/>
            <person name="Lu D."/>
            <person name="Skrede I."/>
            <person name="Drula E."/>
            <person name="Henrissat B."/>
            <person name="Morin E."/>
            <person name="Kohler A."/>
            <person name="Barry K."/>
            <person name="LaButti K."/>
            <person name="Morin E."/>
            <person name="Salamov A."/>
            <person name="Lipzen A."/>
            <person name="Mereny Z."/>
            <person name="Hegedus B."/>
            <person name="Baldrian P."/>
            <person name="Stursova M."/>
            <person name="Weitz H."/>
            <person name="Taylor A."/>
            <person name="Grigoriev I.V."/>
            <person name="Nagy L.G."/>
            <person name="Martin F."/>
            <person name="Kauserud H."/>
        </authorList>
    </citation>
    <scope>NUCLEOTIDE SEQUENCE</scope>
    <source>
        <strain evidence="4">CBHHK188m</strain>
    </source>
</reference>
<keyword evidence="1" id="KW-0862">Zinc</keyword>
<dbReference type="SUPFAM" id="SSF57667">
    <property type="entry name" value="beta-beta-alpha zinc fingers"/>
    <property type="match status" value="1"/>
</dbReference>
<keyword evidence="5" id="KW-1185">Reference proteome</keyword>
<evidence type="ECO:0000313" key="4">
    <source>
        <dbReference type="EMBL" id="KAJ7782342.1"/>
    </source>
</evidence>
<evidence type="ECO:0000259" key="3">
    <source>
        <dbReference type="PROSITE" id="PS50157"/>
    </source>
</evidence>
<sequence>MHNNRYSYPPGSGYSGSPDSPPPESGYQQASGGRPYYPSSNARVGGQFYPPIAPAPSNTSDRYSRSNYRPSGPEYSTASPYPYPDNRGYPNEPPSTSYSYNPSAPRAISPPVSYHRPSTSQVPPRGFIPTPSEAYAHPSRPPRPSSAMHAPSQAGNPYATASMGISPPSSRSHYPSSSRPKSSMSTSTMASSSNGERFACDVCGKDFSRAHDRKRHHETQHATTPITHKCVYCNKDFSRADSLKRHIQNGCDEAPQQ</sequence>
<dbReference type="SMART" id="SM00355">
    <property type="entry name" value="ZnF_C2H2"/>
    <property type="match status" value="2"/>
</dbReference>
<feature type="compositionally biased region" description="Polar residues" evidence="2">
    <location>
        <begin position="56"/>
        <end position="79"/>
    </location>
</feature>
<feature type="region of interest" description="Disordered" evidence="2">
    <location>
        <begin position="1"/>
        <end position="195"/>
    </location>
</feature>
<feature type="compositionally biased region" description="Low complexity" evidence="2">
    <location>
        <begin position="166"/>
        <end position="193"/>
    </location>
</feature>
<dbReference type="InterPro" id="IPR013087">
    <property type="entry name" value="Znf_C2H2_type"/>
</dbReference>
<protein>
    <recommendedName>
        <fullName evidence="3">C2H2-type domain-containing protein</fullName>
    </recommendedName>
</protein>
<evidence type="ECO:0000256" key="2">
    <source>
        <dbReference type="SAM" id="MobiDB-lite"/>
    </source>
</evidence>
<dbReference type="GO" id="GO:0008270">
    <property type="term" value="F:zinc ion binding"/>
    <property type="evidence" value="ECO:0007669"/>
    <property type="project" value="UniProtKB-KW"/>
</dbReference>
<dbReference type="Proteomes" id="UP001215280">
    <property type="component" value="Unassembled WGS sequence"/>
</dbReference>
<gene>
    <name evidence="4" type="ORF">DFH07DRAFT_764498</name>
</gene>
<dbReference type="AlphaFoldDB" id="A0AAD7NZV1"/>
<comment type="caution">
    <text evidence="4">The sequence shown here is derived from an EMBL/GenBank/DDBJ whole genome shotgun (WGS) entry which is preliminary data.</text>
</comment>